<evidence type="ECO:0000256" key="1">
    <source>
        <dbReference type="ARBA" id="ARBA00023015"/>
    </source>
</evidence>
<dbReference type="InterPro" id="IPR010982">
    <property type="entry name" value="Lambda_DNA-bd_dom_sf"/>
</dbReference>
<dbReference type="OrthoDB" id="3467214at2"/>
<dbReference type="CDD" id="cd06267">
    <property type="entry name" value="PBP1_LacI_sugar_binding-like"/>
    <property type="match status" value="1"/>
</dbReference>
<dbReference type="Gene3D" id="1.10.260.40">
    <property type="entry name" value="lambda repressor-like DNA-binding domains"/>
    <property type="match status" value="1"/>
</dbReference>
<protein>
    <recommendedName>
        <fullName evidence="4">HTH lacI-type domain-containing protein</fullName>
    </recommendedName>
</protein>
<evidence type="ECO:0000256" key="3">
    <source>
        <dbReference type="ARBA" id="ARBA00023163"/>
    </source>
</evidence>
<dbReference type="Gene3D" id="3.40.50.2300">
    <property type="match status" value="2"/>
</dbReference>
<dbReference type="SUPFAM" id="SSF53822">
    <property type="entry name" value="Periplasmic binding protein-like I"/>
    <property type="match status" value="1"/>
</dbReference>
<dbReference type="AlphaFoldDB" id="A0A1R0KR25"/>
<dbReference type="InterPro" id="IPR046335">
    <property type="entry name" value="LacI/GalR-like_sensor"/>
</dbReference>
<keyword evidence="1" id="KW-0805">Transcription regulation</keyword>
<reference evidence="5 6" key="1">
    <citation type="submission" date="2016-01" db="EMBL/GenBank/DDBJ databases">
        <title>Amycolatopsis coloradensis genome sequencing and assembly.</title>
        <authorList>
            <person name="Mayilraj S."/>
        </authorList>
    </citation>
    <scope>NUCLEOTIDE SEQUENCE [LARGE SCALE GENOMIC DNA]</scope>
    <source>
        <strain evidence="5 6">DSM 44225</strain>
    </source>
</reference>
<dbReference type="GO" id="GO:0003700">
    <property type="term" value="F:DNA-binding transcription factor activity"/>
    <property type="evidence" value="ECO:0007669"/>
    <property type="project" value="TreeGrafter"/>
</dbReference>
<gene>
    <name evidence="5" type="ORF">BS329_20770</name>
</gene>
<dbReference type="PROSITE" id="PS50932">
    <property type="entry name" value="HTH_LACI_2"/>
    <property type="match status" value="1"/>
</dbReference>
<accession>A0A1R0KR25</accession>
<feature type="domain" description="HTH lacI-type" evidence="4">
    <location>
        <begin position="11"/>
        <end position="67"/>
    </location>
</feature>
<dbReference type="CDD" id="cd01392">
    <property type="entry name" value="HTH_LacI"/>
    <property type="match status" value="1"/>
</dbReference>
<dbReference type="InterPro" id="IPR000843">
    <property type="entry name" value="HTH_LacI"/>
</dbReference>
<keyword evidence="6" id="KW-1185">Reference proteome</keyword>
<keyword evidence="3" id="KW-0804">Transcription</keyword>
<evidence type="ECO:0000259" key="4">
    <source>
        <dbReference type="PROSITE" id="PS50932"/>
    </source>
</evidence>
<name>A0A1R0KR25_9PSEU</name>
<dbReference type="PANTHER" id="PTHR30146:SF109">
    <property type="entry name" value="HTH-TYPE TRANSCRIPTIONAL REGULATOR GALS"/>
    <property type="match status" value="1"/>
</dbReference>
<evidence type="ECO:0000313" key="6">
    <source>
        <dbReference type="Proteomes" id="UP000187486"/>
    </source>
</evidence>
<dbReference type="Pfam" id="PF00356">
    <property type="entry name" value="LacI"/>
    <property type="match status" value="1"/>
</dbReference>
<dbReference type="STRING" id="76021.BS329_20770"/>
<organism evidence="5 6">
    <name type="scientific">Amycolatopsis coloradensis</name>
    <dbReference type="NCBI Taxonomy" id="76021"/>
    <lineage>
        <taxon>Bacteria</taxon>
        <taxon>Bacillati</taxon>
        <taxon>Actinomycetota</taxon>
        <taxon>Actinomycetes</taxon>
        <taxon>Pseudonocardiales</taxon>
        <taxon>Pseudonocardiaceae</taxon>
        <taxon>Amycolatopsis</taxon>
    </lineage>
</organism>
<proteinExistence type="predicted"/>
<dbReference type="GO" id="GO:0000976">
    <property type="term" value="F:transcription cis-regulatory region binding"/>
    <property type="evidence" value="ECO:0007669"/>
    <property type="project" value="TreeGrafter"/>
</dbReference>
<dbReference type="SMART" id="SM00354">
    <property type="entry name" value="HTH_LACI"/>
    <property type="match status" value="1"/>
</dbReference>
<evidence type="ECO:0000313" key="5">
    <source>
        <dbReference type="EMBL" id="OLZ50127.1"/>
    </source>
</evidence>
<evidence type="ECO:0000256" key="2">
    <source>
        <dbReference type="ARBA" id="ARBA00023125"/>
    </source>
</evidence>
<dbReference type="EMBL" id="MQUQ01000011">
    <property type="protein sequence ID" value="OLZ50127.1"/>
    <property type="molecule type" value="Genomic_DNA"/>
</dbReference>
<dbReference type="InterPro" id="IPR028082">
    <property type="entry name" value="Peripla_BP_I"/>
</dbReference>
<keyword evidence="2" id="KW-0238">DNA-binding</keyword>
<dbReference type="Proteomes" id="UP000187486">
    <property type="component" value="Unassembled WGS sequence"/>
</dbReference>
<dbReference type="SUPFAM" id="SSF47413">
    <property type="entry name" value="lambda repressor-like DNA-binding domains"/>
    <property type="match status" value="1"/>
</dbReference>
<sequence length="348" mass="37654">MSGYDRRVHRATLKDVAGRAGVHVATASRALNEASRYLVQADTLERVLSAAKELGYTPNMAARTLKTATSRAVGMLIPDIMNPIFPPMMRGVEEVLRGEGYSTWVVNTDDDSARNEEAVSAFRQRNVDGLILATARLNDPVIDLMQKQGTVTPFVLANRRAARSDVPSVRVDEAGGMRLALEHLIGLGHRRIALLAGPQDVSTGRAGKQAFVAGVGKYGLPKVRGQVVVCGSFTFEAGREAMRDRLREDVSFSAVVAGNDLIALGCVDALLEAGLCCPRDMSVIGFNDMMLMDRVTPALTTVAIPHRQVGVEAARLLVEVMRGEFRRKSSVVLKPSLMVRDTTIPFPG</sequence>
<dbReference type="Pfam" id="PF13377">
    <property type="entry name" value="Peripla_BP_3"/>
    <property type="match status" value="1"/>
</dbReference>
<comment type="caution">
    <text evidence="5">The sequence shown here is derived from an EMBL/GenBank/DDBJ whole genome shotgun (WGS) entry which is preliminary data.</text>
</comment>
<dbReference type="PANTHER" id="PTHR30146">
    <property type="entry name" value="LACI-RELATED TRANSCRIPTIONAL REPRESSOR"/>
    <property type="match status" value="1"/>
</dbReference>